<evidence type="ECO:0000313" key="1">
    <source>
        <dbReference type="EMBL" id="DAF45958.1"/>
    </source>
</evidence>
<reference evidence="1" key="1">
    <citation type="journal article" date="2021" name="Proc. Natl. Acad. Sci. U.S.A.">
        <title>A Catalog of Tens of Thousands of Viruses from Human Metagenomes Reveals Hidden Associations with Chronic Diseases.</title>
        <authorList>
            <person name="Tisza M.J."/>
            <person name="Buck C.B."/>
        </authorList>
    </citation>
    <scope>NUCLEOTIDE SEQUENCE</scope>
    <source>
        <strain evidence="1">CtiV651</strain>
    </source>
</reference>
<sequence>MYKTMTDLWDYLQNVKQLPTSYISGKFGQKINGKYAYDCVCLIKSFPWCSGNAGAEPKYKANGIPDEWIGAYYDKASKKGDISTLPDAGIYLVYLNNSHIGVYNASTGTVIECCAGNTMQVVERSLHYYDNTTFKWNKWSNLYWCSEDIPYDYVGYVDAASSTSISGWAYNGINDESVKVTVKVYLKKHLRGTYTVVANKYREDLAKLKAYGNGYHGFTLNLDTTDYDEGEYTIEVYVCNDKLPFSNNKAKSFTVVKKTPFVAGAKYKFKNTPVFLSEHGKSIGNRTGTYYVWSTAINNNRVKMTNSSKRVGVPGQVSFFVDKNSLV</sequence>
<protein>
    <submittedName>
        <fullName evidence="1">Uncharacterized protein</fullName>
    </submittedName>
</protein>
<name>A0A8S5S4V5_9CAUD</name>
<proteinExistence type="predicted"/>
<accession>A0A8S5S4V5</accession>
<dbReference type="EMBL" id="BK032528">
    <property type="protein sequence ID" value="DAF45958.1"/>
    <property type="molecule type" value="Genomic_DNA"/>
</dbReference>
<organism evidence="1">
    <name type="scientific">Siphoviridae sp. ctiV651</name>
    <dbReference type="NCBI Taxonomy" id="2827917"/>
    <lineage>
        <taxon>Viruses</taxon>
        <taxon>Duplodnaviria</taxon>
        <taxon>Heunggongvirae</taxon>
        <taxon>Uroviricota</taxon>
        <taxon>Caudoviricetes</taxon>
    </lineage>
</organism>